<comment type="similarity">
    <text evidence="1">Belongs to the IPP transferase family.</text>
</comment>
<evidence type="ECO:0000256" key="4">
    <source>
        <dbReference type="ARBA" id="ARBA00022840"/>
    </source>
</evidence>
<evidence type="ECO:0008006" key="10">
    <source>
        <dbReference type="Google" id="ProtNLM"/>
    </source>
</evidence>
<sequence length="518" mass="56938">MLRPWDPTDIGSKAQSNGASPGHDLVAVIGCTGTGKSKLAVELAQHVQRHSSPSSKYADAQIISADSMQVYIGLDALTNKATVEEMGGVQHHLMSFLDAGREYTVKDFTSQAGALIAGMHDDSPQPMLPIVAGGTSYVPHLLFPRPLVSAGAVDDVLKGAKEISPEANEAVEILSDDCKAIWTAFLAREWHKVGERDQPGSTSRELWTLLNALDPLMAAQWHPNDHHKILQSLTVFATTGKRHSDWLRAHQVDAAKQIPGGNEDQEGEEATGSRISKMRRLVFWVWCEPETLGARLDARIHKMIDAGLLDEIRELPSLAEDLCHKGTPDYTRGIFKAIGVKEFDTFLKYMDAHASSSSCTEPGGKLDDEAQRQYDAALELMKHNTRQYAKRQASLIRTQLLPEVKKAREQLGSGDDVEIYLLDATDLEQWGKNVTSVAKEILERFLDRQPLPNPAELNTAAAEHLQKPTLNNSDVSPAPEGCTSKTNRLLSSRKALHPVPALQSHRPDQESNMEGLNL</sequence>
<gene>
    <name evidence="7" type="ORF">A4X03_0g2373</name>
    <name evidence="6" type="ORF">JKIAZH3_G965</name>
</gene>
<protein>
    <recommendedName>
        <fullName evidence="10">tRNA dimethylallyltransferase</fullName>
    </recommendedName>
</protein>
<name>A0A177V9C7_9BASI</name>
<dbReference type="InterPro" id="IPR027417">
    <property type="entry name" value="P-loop_NTPase"/>
</dbReference>
<dbReference type="GO" id="GO:0006400">
    <property type="term" value="P:tRNA modification"/>
    <property type="evidence" value="ECO:0007669"/>
    <property type="project" value="TreeGrafter"/>
</dbReference>
<dbReference type="Pfam" id="PF01715">
    <property type="entry name" value="IPPT"/>
    <property type="match status" value="1"/>
</dbReference>
<evidence type="ECO:0000256" key="3">
    <source>
        <dbReference type="ARBA" id="ARBA00022741"/>
    </source>
</evidence>
<dbReference type="HAMAP" id="MF_00185">
    <property type="entry name" value="IPP_trans"/>
    <property type="match status" value="1"/>
</dbReference>
<dbReference type="Proteomes" id="UP000077671">
    <property type="component" value="Unassembled WGS sequence"/>
</dbReference>
<keyword evidence="2" id="KW-0808">Transferase</keyword>
<proteinExistence type="inferred from homology"/>
<feature type="region of interest" description="Disordered" evidence="5">
    <location>
        <begin position="497"/>
        <end position="518"/>
    </location>
</feature>
<evidence type="ECO:0000313" key="8">
    <source>
        <dbReference type="Proteomes" id="UP000077671"/>
    </source>
</evidence>
<evidence type="ECO:0000256" key="5">
    <source>
        <dbReference type="SAM" id="MobiDB-lite"/>
    </source>
</evidence>
<dbReference type="GO" id="GO:0005524">
    <property type="term" value="F:ATP binding"/>
    <property type="evidence" value="ECO:0007669"/>
    <property type="project" value="UniProtKB-KW"/>
</dbReference>
<dbReference type="InterPro" id="IPR018022">
    <property type="entry name" value="IPT"/>
</dbReference>
<keyword evidence="3" id="KW-0547">Nucleotide-binding</keyword>
<reference evidence="6" key="3">
    <citation type="submission" date="2020-10" db="EMBL/GenBank/DDBJ databases">
        <authorList>
            <person name="Sedaghatjoo S."/>
        </authorList>
    </citation>
    <scope>NUCLEOTIDE SEQUENCE</scope>
    <source>
        <strain evidence="6">AZH3</strain>
    </source>
</reference>
<evidence type="ECO:0000313" key="7">
    <source>
        <dbReference type="EMBL" id="KAE8262549.1"/>
    </source>
</evidence>
<evidence type="ECO:0000313" key="9">
    <source>
        <dbReference type="Proteomes" id="UP000836402"/>
    </source>
</evidence>
<evidence type="ECO:0000256" key="2">
    <source>
        <dbReference type="ARBA" id="ARBA00022679"/>
    </source>
</evidence>
<evidence type="ECO:0000256" key="1">
    <source>
        <dbReference type="ARBA" id="ARBA00005842"/>
    </source>
</evidence>
<evidence type="ECO:0000313" key="6">
    <source>
        <dbReference type="EMBL" id="CAD6950628.1"/>
    </source>
</evidence>
<keyword evidence="4" id="KW-0067">ATP-binding</keyword>
<dbReference type="SUPFAM" id="SSF52540">
    <property type="entry name" value="P-loop containing nucleoside triphosphate hydrolases"/>
    <property type="match status" value="2"/>
</dbReference>
<dbReference type="Gene3D" id="3.40.50.300">
    <property type="entry name" value="P-loop containing nucleotide triphosphate hydrolases"/>
    <property type="match status" value="1"/>
</dbReference>
<dbReference type="GO" id="GO:0005739">
    <property type="term" value="C:mitochondrion"/>
    <property type="evidence" value="ECO:0007669"/>
    <property type="project" value="TreeGrafter"/>
</dbReference>
<dbReference type="PANTHER" id="PTHR11088:SF89">
    <property type="entry name" value="TRNA DIMETHYLALLYLTRANSFERASE"/>
    <property type="match status" value="1"/>
</dbReference>
<comment type="caution">
    <text evidence="7">The sequence shown here is derived from an EMBL/GenBank/DDBJ whole genome shotgun (WGS) entry which is preliminary data.</text>
</comment>
<dbReference type="Gene3D" id="1.10.20.140">
    <property type="match status" value="1"/>
</dbReference>
<reference evidence="7" key="2">
    <citation type="journal article" date="2019" name="IMA Fungus">
        <title>Genome sequencing and comparison of five Tilletia species to identify candidate genes for the detection of regulated species infecting wheat.</title>
        <authorList>
            <person name="Nguyen H.D.T."/>
            <person name="Sultana T."/>
            <person name="Kesanakurti P."/>
            <person name="Hambleton S."/>
        </authorList>
    </citation>
    <scope>NUCLEOTIDE SEQUENCE</scope>
    <source>
        <strain evidence="7">DAOMC 238032</strain>
    </source>
</reference>
<accession>A0A177V9C7</accession>
<keyword evidence="9" id="KW-1185">Reference proteome</keyword>
<dbReference type="InterPro" id="IPR039657">
    <property type="entry name" value="Dimethylallyltransferase"/>
</dbReference>
<dbReference type="Proteomes" id="UP000836402">
    <property type="component" value="Unassembled WGS sequence"/>
</dbReference>
<reference evidence="7" key="1">
    <citation type="submission" date="2016-04" db="EMBL/GenBank/DDBJ databases">
        <authorList>
            <person name="Nguyen H.D."/>
            <person name="Kesanakurti P."/>
            <person name="Cullis J."/>
            <person name="Levesque C.A."/>
            <person name="Hambleton S."/>
        </authorList>
    </citation>
    <scope>NUCLEOTIDE SEQUENCE</scope>
    <source>
        <strain evidence="7">DAOMC 238032</strain>
    </source>
</reference>
<dbReference type="AlphaFoldDB" id="A0A177V9C7"/>
<dbReference type="GO" id="GO:0052381">
    <property type="term" value="F:tRNA dimethylallyltransferase activity"/>
    <property type="evidence" value="ECO:0007669"/>
    <property type="project" value="InterPro"/>
</dbReference>
<dbReference type="EMBL" id="CAJHJG010005481">
    <property type="protein sequence ID" value="CAD6950628.1"/>
    <property type="molecule type" value="Genomic_DNA"/>
</dbReference>
<organism evidence="7 8">
    <name type="scientific">Tilletia caries</name>
    <name type="common">wheat bunt fungus</name>
    <dbReference type="NCBI Taxonomy" id="13290"/>
    <lineage>
        <taxon>Eukaryota</taxon>
        <taxon>Fungi</taxon>
        <taxon>Dikarya</taxon>
        <taxon>Basidiomycota</taxon>
        <taxon>Ustilaginomycotina</taxon>
        <taxon>Exobasidiomycetes</taxon>
        <taxon>Tilletiales</taxon>
        <taxon>Tilletiaceae</taxon>
        <taxon>Tilletia</taxon>
    </lineage>
</organism>
<dbReference type="EMBL" id="LWDD02000226">
    <property type="protein sequence ID" value="KAE8262549.1"/>
    <property type="molecule type" value="Genomic_DNA"/>
</dbReference>
<dbReference type="PANTHER" id="PTHR11088">
    <property type="entry name" value="TRNA DIMETHYLALLYLTRANSFERASE"/>
    <property type="match status" value="1"/>
</dbReference>